<keyword evidence="6" id="KW-1185">Reference proteome</keyword>
<evidence type="ECO:0000256" key="1">
    <source>
        <dbReference type="ARBA" id="ARBA00022723"/>
    </source>
</evidence>
<dbReference type="InterPro" id="IPR020843">
    <property type="entry name" value="ER"/>
</dbReference>
<name>A0A9X3UIS3_9HYPH</name>
<keyword evidence="2" id="KW-0862">Zinc</keyword>
<dbReference type="SUPFAM" id="SSF50129">
    <property type="entry name" value="GroES-like"/>
    <property type="match status" value="1"/>
</dbReference>
<dbReference type="GO" id="GO:0046872">
    <property type="term" value="F:metal ion binding"/>
    <property type="evidence" value="ECO:0007669"/>
    <property type="project" value="UniProtKB-KW"/>
</dbReference>
<dbReference type="GO" id="GO:0016491">
    <property type="term" value="F:oxidoreductase activity"/>
    <property type="evidence" value="ECO:0007669"/>
    <property type="project" value="UniProtKB-KW"/>
</dbReference>
<dbReference type="Pfam" id="PF08240">
    <property type="entry name" value="ADH_N"/>
    <property type="match status" value="1"/>
</dbReference>
<dbReference type="SMART" id="SM00829">
    <property type="entry name" value="PKS_ER"/>
    <property type="match status" value="1"/>
</dbReference>
<dbReference type="PANTHER" id="PTHR43401:SF2">
    <property type="entry name" value="L-THREONINE 3-DEHYDROGENASE"/>
    <property type="match status" value="1"/>
</dbReference>
<dbReference type="InterPro" id="IPR013149">
    <property type="entry name" value="ADH-like_C"/>
</dbReference>
<dbReference type="InterPro" id="IPR050129">
    <property type="entry name" value="Zn_alcohol_dh"/>
</dbReference>
<keyword evidence="1" id="KW-0479">Metal-binding</keyword>
<dbReference type="InterPro" id="IPR036291">
    <property type="entry name" value="NAD(P)-bd_dom_sf"/>
</dbReference>
<evidence type="ECO:0000313" key="5">
    <source>
        <dbReference type="EMBL" id="MDA5397201.1"/>
    </source>
</evidence>
<protein>
    <submittedName>
        <fullName evidence="5">Zinc-binding dehydrogenase</fullName>
    </submittedName>
</protein>
<keyword evidence="3" id="KW-0560">Oxidoreductase</keyword>
<reference evidence="5" key="1">
    <citation type="submission" date="2022-11" db="EMBL/GenBank/DDBJ databases">
        <title>Draft genome sequence of Hoeflea poritis E7-10 and Hoeflea prorocentri PM5-8, separated from scleractinian coral Porites lutea and marine dinoflagellate.</title>
        <authorList>
            <person name="Zhang G."/>
            <person name="Wei Q."/>
            <person name="Cai L."/>
        </authorList>
    </citation>
    <scope>NUCLEOTIDE SEQUENCE</scope>
    <source>
        <strain evidence="5">PM5-8</strain>
    </source>
</reference>
<dbReference type="SUPFAM" id="SSF51735">
    <property type="entry name" value="NAD(P)-binding Rossmann-fold domains"/>
    <property type="match status" value="1"/>
</dbReference>
<feature type="domain" description="Enoyl reductase (ER)" evidence="4">
    <location>
        <begin position="15"/>
        <end position="345"/>
    </location>
</feature>
<dbReference type="AlphaFoldDB" id="A0A9X3UIS3"/>
<accession>A0A9X3UIS3</accession>
<dbReference type="InterPro" id="IPR013154">
    <property type="entry name" value="ADH-like_N"/>
</dbReference>
<dbReference type="PANTHER" id="PTHR43401">
    <property type="entry name" value="L-THREONINE 3-DEHYDROGENASE"/>
    <property type="match status" value="1"/>
</dbReference>
<proteinExistence type="predicted"/>
<evidence type="ECO:0000256" key="2">
    <source>
        <dbReference type="ARBA" id="ARBA00022833"/>
    </source>
</evidence>
<dbReference type="Proteomes" id="UP001151234">
    <property type="component" value="Unassembled WGS sequence"/>
</dbReference>
<dbReference type="RefSeq" id="WP_267988668.1">
    <property type="nucleotide sequence ID" value="NZ_JAPJZI010000001.1"/>
</dbReference>
<dbReference type="InterPro" id="IPR011032">
    <property type="entry name" value="GroES-like_sf"/>
</dbReference>
<comment type="caution">
    <text evidence="5">The sequence shown here is derived from an EMBL/GenBank/DDBJ whole genome shotgun (WGS) entry which is preliminary data.</text>
</comment>
<evidence type="ECO:0000256" key="3">
    <source>
        <dbReference type="ARBA" id="ARBA00023002"/>
    </source>
</evidence>
<dbReference type="EMBL" id="JAPJZI010000001">
    <property type="protein sequence ID" value="MDA5397201.1"/>
    <property type="molecule type" value="Genomic_DNA"/>
</dbReference>
<dbReference type="Gene3D" id="3.90.180.10">
    <property type="entry name" value="Medium-chain alcohol dehydrogenases, catalytic domain"/>
    <property type="match status" value="1"/>
</dbReference>
<dbReference type="Gene3D" id="3.40.50.720">
    <property type="entry name" value="NAD(P)-binding Rossmann-like Domain"/>
    <property type="match status" value="1"/>
</dbReference>
<evidence type="ECO:0000259" key="4">
    <source>
        <dbReference type="SMART" id="SM00829"/>
    </source>
</evidence>
<organism evidence="5 6">
    <name type="scientific">Hoeflea prorocentri</name>
    <dbReference type="NCBI Taxonomy" id="1922333"/>
    <lineage>
        <taxon>Bacteria</taxon>
        <taxon>Pseudomonadati</taxon>
        <taxon>Pseudomonadota</taxon>
        <taxon>Alphaproteobacteria</taxon>
        <taxon>Hyphomicrobiales</taxon>
        <taxon>Rhizobiaceae</taxon>
        <taxon>Hoeflea</taxon>
    </lineage>
</organism>
<gene>
    <name evidence="5" type="ORF">OQ273_01340</name>
</gene>
<dbReference type="Pfam" id="PF00107">
    <property type="entry name" value="ADH_zinc_N"/>
    <property type="match status" value="1"/>
</dbReference>
<evidence type="ECO:0000313" key="6">
    <source>
        <dbReference type="Proteomes" id="UP001151234"/>
    </source>
</evidence>
<sequence>MKVDRKNRVLLMAAPQPDAVELVRKPLPVLGEGEALVRVEKAGICGTDLHIVGWNEWASKVYKPPFALGHELCGEICDIQGDADFRIGDRVSCETHLACGTCSQCVAGRGHTCIRLKTFSRIGAGAFCDYTAVPFPLLRKVPREVSDSVGACMEPLGISVRAATLAHNVAGSVLVSGCGPIGLFAVAALKALGAELIIASDLSKSRRKLALKAGARIAIDPREENPIETVQKETNGEGVGATIETSGASNAITAALQATAVGGTAVMAGLPAGAVSVDIAGQIVLREITLKGIYGRLLAETWDRTTSLLEAGLDISPLITDTYDLEDFEYAIQMARSGQSGKVVFDVRR</sequence>